<dbReference type="EMBL" id="JAFKMR010000009">
    <property type="protein sequence ID" value="MBN8742721.1"/>
    <property type="molecule type" value="Genomic_DNA"/>
</dbReference>
<dbReference type="InterPro" id="IPR003477">
    <property type="entry name" value="PemK-like"/>
</dbReference>
<dbReference type="Proteomes" id="UP000664800">
    <property type="component" value="Unassembled WGS sequence"/>
</dbReference>
<gene>
    <name evidence="1" type="ORF">J0I24_00280</name>
</gene>
<proteinExistence type="predicted"/>
<dbReference type="GO" id="GO:0004521">
    <property type="term" value="F:RNA endonuclease activity"/>
    <property type="evidence" value="ECO:0007669"/>
    <property type="project" value="TreeGrafter"/>
</dbReference>
<evidence type="ECO:0000313" key="2">
    <source>
        <dbReference type="Proteomes" id="UP000664800"/>
    </source>
</evidence>
<dbReference type="Gene3D" id="2.30.30.110">
    <property type="match status" value="1"/>
</dbReference>
<dbReference type="PANTHER" id="PTHR33988:SF2">
    <property type="entry name" value="ENDORIBONUCLEASE MAZF"/>
    <property type="match status" value="1"/>
</dbReference>
<name>A0A8I1MRV7_THIA3</name>
<dbReference type="AlphaFoldDB" id="A0A8I1MRV7"/>
<comment type="caution">
    <text evidence="1">The sequence shown here is derived from an EMBL/GenBank/DDBJ whole genome shotgun (WGS) entry which is preliminary data.</text>
</comment>
<evidence type="ECO:0000313" key="1">
    <source>
        <dbReference type="EMBL" id="MBN8742721.1"/>
    </source>
</evidence>
<accession>A0A8I1MRV7</accession>
<dbReference type="SUPFAM" id="SSF50118">
    <property type="entry name" value="Cell growth inhibitor/plasmid maintenance toxic component"/>
    <property type="match status" value="1"/>
</dbReference>
<protein>
    <submittedName>
        <fullName evidence="1">Type II toxin-antitoxin system PemK/MazF family toxin</fullName>
    </submittedName>
</protein>
<dbReference type="GO" id="GO:0006402">
    <property type="term" value="P:mRNA catabolic process"/>
    <property type="evidence" value="ECO:0007669"/>
    <property type="project" value="TreeGrafter"/>
</dbReference>
<dbReference type="PANTHER" id="PTHR33988">
    <property type="entry name" value="ENDORIBONUCLEASE MAZF-RELATED"/>
    <property type="match status" value="1"/>
</dbReference>
<dbReference type="RefSeq" id="WP_276708685.1">
    <property type="nucleotide sequence ID" value="NZ_JAFKMQ010000058.1"/>
</dbReference>
<reference evidence="1" key="1">
    <citation type="submission" date="2021-02" db="EMBL/GenBank/DDBJ databases">
        <title>Thiocyanate and organic carbon inputs drive convergent selection for specific autotrophic Afipia and Thiobacillus strains within complex microbiomes.</title>
        <authorList>
            <person name="Huddy R.J."/>
            <person name="Sachdeva R."/>
            <person name="Kadzinga F."/>
            <person name="Kantor R.S."/>
            <person name="Harrison S.T.L."/>
            <person name="Banfield J.F."/>
        </authorList>
    </citation>
    <scope>NUCLEOTIDE SEQUENCE</scope>
    <source>
        <strain evidence="1">SCN18_13_7_16_R3_B_64_19</strain>
    </source>
</reference>
<sequence>MQRGDLVTVSLQGDYGKPRPALIIQSDLLGDLESVMLCPVTSDLRNAAFRVTVEPNPANGLRALSQVMVDKISTLPRSKISEPCGRLHEERMKAVDRALLLVIGVI</sequence>
<dbReference type="GO" id="GO:0016075">
    <property type="term" value="P:rRNA catabolic process"/>
    <property type="evidence" value="ECO:0007669"/>
    <property type="project" value="TreeGrafter"/>
</dbReference>
<organism evidence="1 2">
    <name type="scientific">Thiomonas arsenitoxydans (strain DSM 22701 / CIP 110005 / 3As)</name>
    <dbReference type="NCBI Taxonomy" id="426114"/>
    <lineage>
        <taxon>Bacteria</taxon>
        <taxon>Pseudomonadati</taxon>
        <taxon>Pseudomonadota</taxon>
        <taxon>Betaproteobacteria</taxon>
        <taxon>Burkholderiales</taxon>
        <taxon>Thiomonas</taxon>
    </lineage>
</organism>
<dbReference type="Pfam" id="PF02452">
    <property type="entry name" value="PemK_toxin"/>
    <property type="match status" value="1"/>
</dbReference>
<dbReference type="GO" id="GO:0003677">
    <property type="term" value="F:DNA binding"/>
    <property type="evidence" value="ECO:0007669"/>
    <property type="project" value="InterPro"/>
</dbReference>
<dbReference type="InterPro" id="IPR011067">
    <property type="entry name" value="Plasmid_toxin/cell-grow_inhib"/>
</dbReference>